<dbReference type="EMBL" id="KQ964418">
    <property type="protein sequence ID" value="KXN75047.1"/>
    <property type="molecule type" value="Genomic_DNA"/>
</dbReference>
<reference evidence="7 8" key="1">
    <citation type="journal article" date="2015" name="Genome Biol. Evol.">
        <title>Phylogenomic analyses indicate that early fungi evolved digesting cell walls of algal ancestors of land plants.</title>
        <authorList>
            <person name="Chang Y."/>
            <person name="Wang S."/>
            <person name="Sekimoto S."/>
            <person name="Aerts A.L."/>
            <person name="Choi C."/>
            <person name="Clum A."/>
            <person name="LaButti K.M."/>
            <person name="Lindquist E.A."/>
            <person name="Yee Ngan C."/>
            <person name="Ohm R.A."/>
            <person name="Salamov A.A."/>
            <person name="Grigoriev I.V."/>
            <person name="Spatafora J.W."/>
            <person name="Berbee M.L."/>
        </authorList>
    </citation>
    <scope>NUCLEOTIDE SEQUENCE [LARGE SCALE GENOMIC DNA]</scope>
    <source>
        <strain evidence="7 8">NRRL 28638</strain>
    </source>
</reference>
<feature type="compositionally biased region" description="Basic and acidic residues" evidence="5">
    <location>
        <begin position="130"/>
        <end position="141"/>
    </location>
</feature>
<dbReference type="PROSITE" id="PS01268">
    <property type="entry name" value="UPF0024"/>
    <property type="match status" value="1"/>
</dbReference>
<feature type="domain" description="TRUD" evidence="6">
    <location>
        <begin position="401"/>
        <end position="593"/>
    </location>
</feature>
<dbReference type="GO" id="GO:0005737">
    <property type="term" value="C:cytoplasm"/>
    <property type="evidence" value="ECO:0007669"/>
    <property type="project" value="EnsemblFungi"/>
</dbReference>
<dbReference type="PANTHER" id="PTHR13326">
    <property type="entry name" value="TRNA PSEUDOURIDINE SYNTHASE D"/>
    <property type="match status" value="1"/>
</dbReference>
<evidence type="ECO:0000256" key="5">
    <source>
        <dbReference type="SAM" id="MobiDB-lite"/>
    </source>
</evidence>
<evidence type="ECO:0000259" key="6">
    <source>
        <dbReference type="PROSITE" id="PS50984"/>
    </source>
</evidence>
<keyword evidence="4" id="KW-0175">Coiled coil</keyword>
<dbReference type="InterPro" id="IPR020103">
    <property type="entry name" value="PsdUridine_synth_cat_dom_sf"/>
</dbReference>
<dbReference type="GO" id="GO:0031120">
    <property type="term" value="P:snRNA pseudouridine synthesis"/>
    <property type="evidence" value="ECO:0007669"/>
    <property type="project" value="EnsemblFungi"/>
</dbReference>
<feature type="region of interest" description="Disordered" evidence="5">
    <location>
        <begin position="242"/>
        <end position="271"/>
    </location>
</feature>
<sequence length="687" mass="78474">MENKPSEDINNTKIEASDIEQSDLPTGKKLKLNNSDSVETKVFQISEEQRSNFNKIINFNNEEKCGITSFVHPERLGFDGIIKNRYSDFLVNEVDPSGKVVHITELYNNEEQKSKNEDDKVENVNESNESTEKKEPIEDKKEEPIVEAQAETVCEIDEQDYQGLVDLFNSAEGPQKLNDEDKEQLIQGLKSLLVTKDKSTVKSKALDDKELRTKIHVYVRNHFNSSFYTVTSTEDSSILFSHKNLSNPDNRGNLRGNRQSKKGGKKSGEKAQSEYVHFSLYKENRETNDLIGFIARTTKTPSKSYTFAGTKDRRGITVQRISAHKVTIQKLNGVNKVVKNACLSDFKFENGPLRLGDLTGNQFTLIVRNVQLRDEDNKSQSLDESINQIEENLKLFKEEPLAINYFGMQRFGTTAIPTHVIGTALLNSDWKKAVDLILDPREGQHSSEVDARQKWRENRQDALKLFPKWCVAERALLTFFIKSNENPITNYLGALMGLPRNLRSMYLHAYQSYIWNHMVNYRIKTHEESQLQEYTLKDVVLPMPGHQVKYPQAPGVYEAYVELMARDGLEPSKMTRNQWDFSLPGDYRPLVISARNFDYEIFKYDDETIPLALTDLDKINGVNNPESIPNGQKLAIKMQFELNSSGYATMILREIMKVRTESAFQASIAKTNSGNDQKASEAIVKQE</sequence>
<dbReference type="InterPro" id="IPR001656">
    <property type="entry name" value="PsdUridine_synth_TruD"/>
</dbReference>
<dbReference type="NCBIfam" id="TIGR00094">
    <property type="entry name" value="tRNA_TruD_broad"/>
    <property type="match status" value="1"/>
</dbReference>
<dbReference type="SUPFAM" id="SSF55120">
    <property type="entry name" value="Pseudouridine synthase"/>
    <property type="match status" value="1"/>
</dbReference>
<keyword evidence="8" id="KW-1185">Reference proteome</keyword>
<evidence type="ECO:0000313" key="7">
    <source>
        <dbReference type="EMBL" id="KXN75047.1"/>
    </source>
</evidence>
<dbReference type="OMA" id="WINYFGH"/>
<dbReference type="InterPro" id="IPR020119">
    <property type="entry name" value="PsdUridine_synth_TruD_CS"/>
</dbReference>
<feature type="region of interest" description="Disordered" evidence="5">
    <location>
        <begin position="110"/>
        <end position="141"/>
    </location>
</feature>
<evidence type="ECO:0000256" key="4">
    <source>
        <dbReference type="SAM" id="Coils"/>
    </source>
</evidence>
<dbReference type="OrthoDB" id="447290at2759"/>
<proteinExistence type="inferred from homology"/>
<feature type="compositionally biased region" description="Basic and acidic residues" evidence="5">
    <location>
        <begin position="110"/>
        <end position="123"/>
    </location>
</feature>
<dbReference type="PROSITE" id="PS50984">
    <property type="entry name" value="TRUD"/>
    <property type="match status" value="1"/>
</dbReference>
<keyword evidence="3" id="KW-0413">Isomerase</keyword>
<keyword evidence="2" id="KW-0819">tRNA processing</keyword>
<accession>A0A137PJ72</accession>
<evidence type="ECO:0000313" key="8">
    <source>
        <dbReference type="Proteomes" id="UP000070444"/>
    </source>
</evidence>
<dbReference type="GO" id="GO:0031429">
    <property type="term" value="C:box H/ACA snoRNP complex"/>
    <property type="evidence" value="ECO:0007669"/>
    <property type="project" value="EnsemblFungi"/>
</dbReference>
<evidence type="ECO:0000256" key="3">
    <source>
        <dbReference type="ARBA" id="ARBA00023235"/>
    </source>
</evidence>
<dbReference type="CDD" id="cd02576">
    <property type="entry name" value="PseudoU_synth_ScPUS7"/>
    <property type="match status" value="1"/>
</dbReference>
<protein>
    <submittedName>
        <fullName evidence="7">tRNA pseudouridine synthase D</fullName>
    </submittedName>
</protein>
<evidence type="ECO:0000256" key="2">
    <source>
        <dbReference type="ARBA" id="ARBA00022694"/>
    </source>
</evidence>
<gene>
    <name evidence="7" type="ORF">CONCODRAFT_76556</name>
</gene>
<dbReference type="GO" id="GO:0031119">
    <property type="term" value="P:tRNA pseudouridine synthesis"/>
    <property type="evidence" value="ECO:0007669"/>
    <property type="project" value="EnsemblFungi"/>
</dbReference>
<comment type="similarity">
    <text evidence="1">Belongs to the pseudouridine synthase TruD family.</text>
</comment>
<dbReference type="Pfam" id="PF01142">
    <property type="entry name" value="TruD"/>
    <property type="match status" value="1"/>
</dbReference>
<feature type="region of interest" description="Disordered" evidence="5">
    <location>
        <begin position="1"/>
        <end position="28"/>
    </location>
</feature>
<dbReference type="InterPro" id="IPR011760">
    <property type="entry name" value="PsdUridine_synth_TruD_insert"/>
</dbReference>
<organism evidence="7 8">
    <name type="scientific">Conidiobolus coronatus (strain ATCC 28846 / CBS 209.66 / NRRL 28638)</name>
    <name type="common">Delacroixia coronata</name>
    <dbReference type="NCBI Taxonomy" id="796925"/>
    <lineage>
        <taxon>Eukaryota</taxon>
        <taxon>Fungi</taxon>
        <taxon>Fungi incertae sedis</taxon>
        <taxon>Zoopagomycota</taxon>
        <taxon>Entomophthoromycotina</taxon>
        <taxon>Entomophthoromycetes</taxon>
        <taxon>Entomophthorales</taxon>
        <taxon>Ancylistaceae</taxon>
        <taxon>Conidiobolus</taxon>
    </lineage>
</organism>
<feature type="coiled-coil region" evidence="4">
    <location>
        <begin position="372"/>
        <end position="399"/>
    </location>
</feature>
<dbReference type="GO" id="GO:0003723">
    <property type="term" value="F:RNA binding"/>
    <property type="evidence" value="ECO:0007669"/>
    <property type="project" value="InterPro"/>
</dbReference>
<dbReference type="PIRSF" id="PIRSF037016">
    <property type="entry name" value="Pseudouridin_synth_euk_prd"/>
    <property type="match status" value="1"/>
</dbReference>
<dbReference type="STRING" id="796925.A0A137PJ72"/>
<dbReference type="GO" id="GO:0000455">
    <property type="term" value="P:enzyme-directed rRNA pseudouridine synthesis"/>
    <property type="evidence" value="ECO:0007669"/>
    <property type="project" value="EnsemblFungi"/>
</dbReference>
<dbReference type="GO" id="GO:0009982">
    <property type="term" value="F:pseudouridine synthase activity"/>
    <property type="evidence" value="ECO:0007669"/>
    <property type="project" value="EnsemblFungi"/>
</dbReference>
<dbReference type="Proteomes" id="UP000070444">
    <property type="component" value="Unassembled WGS sequence"/>
</dbReference>
<dbReference type="InterPro" id="IPR042214">
    <property type="entry name" value="TruD_catalytic"/>
</dbReference>
<dbReference type="Gene3D" id="3.30.2350.20">
    <property type="entry name" value="TruD, catalytic domain"/>
    <property type="match status" value="2"/>
</dbReference>
<dbReference type="GO" id="GO:1990481">
    <property type="term" value="P:mRNA pseudouridine synthesis"/>
    <property type="evidence" value="ECO:0007669"/>
    <property type="project" value="EnsemblFungi"/>
</dbReference>
<name>A0A137PJ72_CONC2</name>
<dbReference type="PANTHER" id="PTHR13326:SF21">
    <property type="entry name" value="PSEUDOURIDYLATE SYNTHASE PUS7L"/>
    <property type="match status" value="1"/>
</dbReference>
<evidence type="ECO:0000256" key="1">
    <source>
        <dbReference type="ARBA" id="ARBA00007953"/>
    </source>
</evidence>
<dbReference type="AlphaFoldDB" id="A0A137PJ72"/>